<dbReference type="InterPro" id="IPR032861">
    <property type="entry name" value="TAXi_N"/>
</dbReference>
<evidence type="ECO:0000256" key="5">
    <source>
        <dbReference type="ARBA" id="ARBA00022729"/>
    </source>
</evidence>
<dbReference type="EMBL" id="LRBV02000004">
    <property type="status" value="NOT_ANNOTATED_CDS"/>
    <property type="molecule type" value="Genomic_DNA"/>
</dbReference>
<dbReference type="Gramene" id="QL04p033484:mrna">
    <property type="protein sequence ID" value="QL04p033484:mrna:CDS:3"/>
    <property type="gene ID" value="QL04p033484"/>
</dbReference>
<sequence>MSSHHHSLLSFAALATTFSIVLLCIFSHVEALNEGFSVDLIHRDSPKSPFYNPSETHSQRVAKALRRSINRVNSFKPTSSVSPNSLQTDIFSDIGSGEYLMKYFVGTPPVPILGVADTGSDLIWLQCKPCTECYNQTAPFFDPEKSTTYRRISCTSSQCESLDYIDTSCSKDRTSCQYSANYGDKSFSKGDLAVDTLTLNSTSSRPVPLPKTVIGCGLNNSLTSGVTGSGIVGLGGGSKSLVSQLHSSIGGKFSYCLVPFIYSEDNTSSKLNFGSHAVVSGFGTVSTPLVRHKRPHTYYYLTLEAMSVGNKRLELSSSSASGGSKGNIIIDSGSTFTYFPAEFYSKFEAAVAEEINFQCIDDPSHALSLCYSNSNDIRVPGITAHFSGADVKLNPNTTFYQTTDDILCLAFAAEEPSIFGNLAQSNLLVGYDLVEKTISFKPTDCTKL</sequence>
<keyword evidence="8" id="KW-0325">Glycoprotein</keyword>
<evidence type="ECO:0000256" key="4">
    <source>
        <dbReference type="ARBA" id="ARBA00022670"/>
    </source>
</evidence>
<evidence type="ECO:0000313" key="11">
    <source>
        <dbReference type="EnsemblPlants" id="QL04p033484:mrna:CDS:3"/>
    </source>
</evidence>
<keyword evidence="3" id="KW-0964">Secreted</keyword>
<evidence type="ECO:0000259" key="10">
    <source>
        <dbReference type="PROSITE" id="PS51767"/>
    </source>
</evidence>
<evidence type="ECO:0000256" key="6">
    <source>
        <dbReference type="ARBA" id="ARBA00022750"/>
    </source>
</evidence>
<keyword evidence="4" id="KW-0645">Protease</keyword>
<dbReference type="GO" id="GO:0006508">
    <property type="term" value="P:proteolysis"/>
    <property type="evidence" value="ECO:0007669"/>
    <property type="project" value="UniProtKB-KW"/>
</dbReference>
<dbReference type="EnsemblPlants" id="QL04p033484:mrna">
    <property type="protein sequence ID" value="QL04p033484:mrna:CDS:3"/>
    <property type="gene ID" value="QL04p033484"/>
</dbReference>
<evidence type="ECO:0000256" key="1">
    <source>
        <dbReference type="ARBA" id="ARBA00004613"/>
    </source>
</evidence>
<dbReference type="InterPro" id="IPR032799">
    <property type="entry name" value="TAXi_C"/>
</dbReference>
<evidence type="ECO:0000313" key="12">
    <source>
        <dbReference type="Proteomes" id="UP000594261"/>
    </source>
</evidence>
<dbReference type="InterPro" id="IPR051708">
    <property type="entry name" value="Plant_Aspart_Prot_A1"/>
</dbReference>
<dbReference type="OMA" id="PYRINAN"/>
<dbReference type="InterPro" id="IPR033121">
    <property type="entry name" value="PEPTIDASE_A1"/>
</dbReference>
<dbReference type="AlphaFoldDB" id="A0A7N2LGF5"/>
<organism evidence="11 12">
    <name type="scientific">Quercus lobata</name>
    <name type="common">Valley oak</name>
    <dbReference type="NCBI Taxonomy" id="97700"/>
    <lineage>
        <taxon>Eukaryota</taxon>
        <taxon>Viridiplantae</taxon>
        <taxon>Streptophyta</taxon>
        <taxon>Embryophyta</taxon>
        <taxon>Tracheophyta</taxon>
        <taxon>Spermatophyta</taxon>
        <taxon>Magnoliopsida</taxon>
        <taxon>eudicotyledons</taxon>
        <taxon>Gunneridae</taxon>
        <taxon>Pentapetalae</taxon>
        <taxon>rosids</taxon>
        <taxon>fabids</taxon>
        <taxon>Fagales</taxon>
        <taxon>Fagaceae</taxon>
        <taxon>Quercus</taxon>
    </lineage>
</organism>
<dbReference type="CDD" id="cd05476">
    <property type="entry name" value="pepsin_A_like_plant"/>
    <property type="match status" value="1"/>
</dbReference>
<dbReference type="PROSITE" id="PS00141">
    <property type="entry name" value="ASP_PROTEASE"/>
    <property type="match status" value="1"/>
</dbReference>
<keyword evidence="12" id="KW-1185">Reference proteome</keyword>
<dbReference type="Proteomes" id="UP000594261">
    <property type="component" value="Chromosome 4"/>
</dbReference>
<name>A0A7N2LGF5_QUELO</name>
<feature type="domain" description="Peptidase A1" evidence="10">
    <location>
        <begin position="99"/>
        <end position="441"/>
    </location>
</feature>
<accession>A0A7N2LGF5</accession>
<evidence type="ECO:0000256" key="8">
    <source>
        <dbReference type="ARBA" id="ARBA00023180"/>
    </source>
</evidence>
<dbReference type="SUPFAM" id="SSF50630">
    <property type="entry name" value="Acid proteases"/>
    <property type="match status" value="1"/>
</dbReference>
<keyword evidence="7" id="KW-0378">Hydrolase</keyword>
<evidence type="ECO:0000256" key="7">
    <source>
        <dbReference type="ARBA" id="ARBA00022801"/>
    </source>
</evidence>
<dbReference type="InterPro" id="IPR001969">
    <property type="entry name" value="Aspartic_peptidase_AS"/>
</dbReference>
<proteinExistence type="inferred from homology"/>
<comment type="similarity">
    <text evidence="2">Belongs to the peptidase A1 family.</text>
</comment>
<evidence type="ECO:0000256" key="3">
    <source>
        <dbReference type="ARBA" id="ARBA00022525"/>
    </source>
</evidence>
<dbReference type="InterPro" id="IPR034161">
    <property type="entry name" value="Pepsin-like_plant"/>
</dbReference>
<keyword evidence="6" id="KW-0064">Aspartyl protease</keyword>
<dbReference type="PANTHER" id="PTHR47967:SF66">
    <property type="entry name" value="ASPARTIC PROTEINASE CDR1-RELATED"/>
    <property type="match status" value="1"/>
</dbReference>
<evidence type="ECO:0000256" key="2">
    <source>
        <dbReference type="ARBA" id="ARBA00007447"/>
    </source>
</evidence>
<protein>
    <recommendedName>
        <fullName evidence="10">Peptidase A1 domain-containing protein</fullName>
    </recommendedName>
</protein>
<dbReference type="PROSITE" id="PS51767">
    <property type="entry name" value="PEPTIDASE_A1"/>
    <property type="match status" value="1"/>
</dbReference>
<comment type="subcellular location">
    <subcellularLocation>
        <location evidence="1">Secreted</location>
    </subcellularLocation>
</comment>
<dbReference type="Pfam" id="PF14541">
    <property type="entry name" value="TAXi_C"/>
    <property type="match status" value="1"/>
</dbReference>
<feature type="chain" id="PRO_5029596367" description="Peptidase A1 domain-containing protein" evidence="9">
    <location>
        <begin position="32"/>
        <end position="448"/>
    </location>
</feature>
<dbReference type="PANTHER" id="PTHR47967">
    <property type="entry name" value="OS07G0603500 PROTEIN-RELATED"/>
    <property type="match status" value="1"/>
</dbReference>
<dbReference type="GO" id="GO:0005576">
    <property type="term" value="C:extracellular region"/>
    <property type="evidence" value="ECO:0007669"/>
    <property type="project" value="UniProtKB-SubCell"/>
</dbReference>
<keyword evidence="5 9" id="KW-0732">Signal</keyword>
<dbReference type="FunCoup" id="A0A7N2LGF5">
    <property type="interactions" value="124"/>
</dbReference>
<dbReference type="InterPro" id="IPR021109">
    <property type="entry name" value="Peptidase_aspartic_dom_sf"/>
</dbReference>
<reference evidence="11" key="2">
    <citation type="submission" date="2021-01" db="UniProtKB">
        <authorList>
            <consortium name="EnsemblPlants"/>
        </authorList>
    </citation>
    <scope>IDENTIFICATION</scope>
</reference>
<dbReference type="Pfam" id="PF14543">
    <property type="entry name" value="TAXi_N"/>
    <property type="match status" value="1"/>
</dbReference>
<evidence type="ECO:0000256" key="9">
    <source>
        <dbReference type="SAM" id="SignalP"/>
    </source>
</evidence>
<dbReference type="FunFam" id="2.40.70.10:FF:000050">
    <property type="entry name" value="Aspartic proteinase CDR1"/>
    <property type="match status" value="1"/>
</dbReference>
<feature type="signal peptide" evidence="9">
    <location>
        <begin position="1"/>
        <end position="31"/>
    </location>
</feature>
<dbReference type="GO" id="GO:0004190">
    <property type="term" value="F:aspartic-type endopeptidase activity"/>
    <property type="evidence" value="ECO:0007669"/>
    <property type="project" value="UniProtKB-KW"/>
</dbReference>
<reference evidence="11 12" key="1">
    <citation type="journal article" date="2016" name="G3 (Bethesda)">
        <title>First Draft Assembly and Annotation of the Genome of a California Endemic Oak Quercus lobata Nee (Fagaceae).</title>
        <authorList>
            <person name="Sork V.L."/>
            <person name="Fitz-Gibbon S.T."/>
            <person name="Puiu D."/>
            <person name="Crepeau M."/>
            <person name="Gugger P.F."/>
            <person name="Sherman R."/>
            <person name="Stevens K."/>
            <person name="Langley C.H."/>
            <person name="Pellegrini M."/>
            <person name="Salzberg S.L."/>
        </authorList>
    </citation>
    <scope>NUCLEOTIDE SEQUENCE [LARGE SCALE GENOMIC DNA]</scope>
    <source>
        <strain evidence="11 12">cv. SW786</strain>
    </source>
</reference>
<dbReference type="Gene3D" id="2.40.70.10">
    <property type="entry name" value="Acid Proteases"/>
    <property type="match status" value="2"/>
</dbReference>
<dbReference type="InParanoid" id="A0A7N2LGF5"/>
<dbReference type="FunFam" id="2.40.70.10:FF:000016">
    <property type="entry name" value="Probable aspartic protease At2g35615"/>
    <property type="match status" value="1"/>
</dbReference>